<feature type="domain" description="HTH araC/xylS-type" evidence="5">
    <location>
        <begin position="192"/>
        <end position="271"/>
    </location>
</feature>
<dbReference type="InterPro" id="IPR003313">
    <property type="entry name" value="AraC-bd"/>
</dbReference>
<keyword evidence="7" id="KW-1185">Reference proteome</keyword>
<evidence type="ECO:0000313" key="7">
    <source>
        <dbReference type="Proteomes" id="UP000193862"/>
    </source>
</evidence>
<dbReference type="SUPFAM" id="SSF46689">
    <property type="entry name" value="Homeodomain-like"/>
    <property type="match status" value="1"/>
</dbReference>
<evidence type="ECO:0000256" key="3">
    <source>
        <dbReference type="ARBA" id="ARBA00023159"/>
    </source>
</evidence>
<evidence type="ECO:0000259" key="5">
    <source>
        <dbReference type="PROSITE" id="PS01124"/>
    </source>
</evidence>
<dbReference type="InterPro" id="IPR037923">
    <property type="entry name" value="HTH-like"/>
</dbReference>
<evidence type="ECO:0000256" key="4">
    <source>
        <dbReference type="ARBA" id="ARBA00023163"/>
    </source>
</evidence>
<evidence type="ECO:0000313" key="6">
    <source>
        <dbReference type="EMBL" id="SLN60945.1"/>
    </source>
</evidence>
<dbReference type="PANTHER" id="PTHR43280">
    <property type="entry name" value="ARAC-FAMILY TRANSCRIPTIONAL REGULATOR"/>
    <property type="match status" value="1"/>
</dbReference>
<dbReference type="PROSITE" id="PS00041">
    <property type="entry name" value="HTH_ARAC_FAMILY_1"/>
    <property type="match status" value="1"/>
</dbReference>
<dbReference type="GO" id="GO:0043565">
    <property type="term" value="F:sequence-specific DNA binding"/>
    <property type="evidence" value="ECO:0007669"/>
    <property type="project" value="InterPro"/>
</dbReference>
<reference evidence="6 7" key="1">
    <citation type="submission" date="2017-03" db="EMBL/GenBank/DDBJ databases">
        <authorList>
            <person name="Afonso C.L."/>
            <person name="Miller P.J."/>
            <person name="Scott M.A."/>
            <person name="Spackman E."/>
            <person name="Goraichik I."/>
            <person name="Dimitrov K.M."/>
            <person name="Suarez D.L."/>
            <person name="Swayne D.E."/>
        </authorList>
    </citation>
    <scope>NUCLEOTIDE SEQUENCE [LARGE SCALE GENOMIC DNA]</scope>
    <source>
        <strain evidence="6 7">CECT 8620</strain>
    </source>
</reference>
<evidence type="ECO:0000256" key="2">
    <source>
        <dbReference type="ARBA" id="ARBA00023125"/>
    </source>
</evidence>
<dbReference type="InterPro" id="IPR020449">
    <property type="entry name" value="Tscrpt_reg_AraC-type_HTH"/>
</dbReference>
<dbReference type="Pfam" id="PF02311">
    <property type="entry name" value="AraC_binding"/>
    <property type="match status" value="1"/>
</dbReference>
<dbReference type="InterPro" id="IPR018062">
    <property type="entry name" value="HTH_AraC-typ_CS"/>
</dbReference>
<dbReference type="PROSITE" id="PS01124">
    <property type="entry name" value="HTH_ARAC_FAMILY_2"/>
    <property type="match status" value="1"/>
</dbReference>
<dbReference type="InterPro" id="IPR009057">
    <property type="entry name" value="Homeodomain-like_sf"/>
</dbReference>
<name>A0A1Y5TI91_9RHOB</name>
<dbReference type="GO" id="GO:0003700">
    <property type="term" value="F:DNA-binding transcription factor activity"/>
    <property type="evidence" value="ECO:0007669"/>
    <property type="project" value="InterPro"/>
</dbReference>
<dbReference type="SUPFAM" id="SSF51215">
    <property type="entry name" value="Regulatory protein AraC"/>
    <property type="match status" value="1"/>
</dbReference>
<sequence>MNTLTLQSADILNKSDSFHFSRTLLSRSVPKAMHAHDFYEIFWLTNGRARHYINGEKILLNEGDCVFVRPHDLHGLQGVGEETHVVNIVIQSALVDRLEKRYGLGERYFGKENPFPQQVHFDARARIDLAQRATVLERGARTKLQIEAFLLPLLNDLSAEPVELPADAPDWLAQACLAARRPEVFRDGAAGFARSTGKAHAHVSRTVQKFLGKTPSDYINDHRMAYAARQLAGTADGLAEIAQDVGIANMSHFHRLFRDHFGMTPRQYRVTNQKGVVQPE</sequence>
<dbReference type="EMBL" id="FWFS01000010">
    <property type="protein sequence ID" value="SLN60945.1"/>
    <property type="molecule type" value="Genomic_DNA"/>
</dbReference>
<evidence type="ECO:0000256" key="1">
    <source>
        <dbReference type="ARBA" id="ARBA00023015"/>
    </source>
</evidence>
<dbReference type="InterPro" id="IPR018060">
    <property type="entry name" value="HTH_AraC"/>
</dbReference>
<dbReference type="SMART" id="SM00342">
    <property type="entry name" value="HTH_ARAC"/>
    <property type="match status" value="1"/>
</dbReference>
<proteinExistence type="predicted"/>
<dbReference type="Gene3D" id="1.10.10.60">
    <property type="entry name" value="Homeodomain-like"/>
    <property type="match status" value="1"/>
</dbReference>
<dbReference type="InterPro" id="IPR014710">
    <property type="entry name" value="RmlC-like_jellyroll"/>
</dbReference>
<dbReference type="PRINTS" id="PR00032">
    <property type="entry name" value="HTHARAC"/>
</dbReference>
<organism evidence="6 7">
    <name type="scientific">Aquimixticola soesokkakensis</name>
    <dbReference type="NCBI Taxonomy" id="1519096"/>
    <lineage>
        <taxon>Bacteria</taxon>
        <taxon>Pseudomonadati</taxon>
        <taxon>Pseudomonadota</taxon>
        <taxon>Alphaproteobacteria</taxon>
        <taxon>Rhodobacterales</taxon>
        <taxon>Paracoccaceae</taxon>
        <taxon>Aquimixticola</taxon>
    </lineage>
</organism>
<gene>
    <name evidence="6" type="primary">chbR</name>
    <name evidence="6" type="ORF">AQS8620_02765</name>
</gene>
<accession>A0A1Y5TI91</accession>
<protein>
    <submittedName>
        <fullName evidence="6">HTH-type transcriptional regulator ChbR</fullName>
    </submittedName>
</protein>
<dbReference type="Pfam" id="PF12833">
    <property type="entry name" value="HTH_18"/>
    <property type="match status" value="1"/>
</dbReference>
<dbReference type="Proteomes" id="UP000193862">
    <property type="component" value="Unassembled WGS sequence"/>
</dbReference>
<keyword evidence="4" id="KW-0804">Transcription</keyword>
<dbReference type="Gene3D" id="2.60.120.10">
    <property type="entry name" value="Jelly Rolls"/>
    <property type="match status" value="1"/>
</dbReference>
<keyword evidence="2" id="KW-0238">DNA-binding</keyword>
<dbReference type="PANTHER" id="PTHR43280:SF2">
    <property type="entry name" value="HTH-TYPE TRANSCRIPTIONAL REGULATOR EXSA"/>
    <property type="match status" value="1"/>
</dbReference>
<dbReference type="AlphaFoldDB" id="A0A1Y5TI91"/>
<keyword evidence="3" id="KW-0010">Activator</keyword>
<keyword evidence="1" id="KW-0805">Transcription regulation</keyword>